<accession>A0ABZ0IPS0</accession>
<proteinExistence type="predicted"/>
<dbReference type="GO" id="GO:0016787">
    <property type="term" value="F:hydrolase activity"/>
    <property type="evidence" value="ECO:0007669"/>
    <property type="project" value="UniProtKB-KW"/>
</dbReference>
<dbReference type="SUPFAM" id="SSF53474">
    <property type="entry name" value="alpha/beta-Hydrolases"/>
    <property type="match status" value="1"/>
</dbReference>
<evidence type="ECO:0000313" key="6">
    <source>
        <dbReference type="Proteomes" id="UP001302349"/>
    </source>
</evidence>
<dbReference type="EMBL" id="CP136051">
    <property type="protein sequence ID" value="WOK06179.1"/>
    <property type="molecule type" value="Genomic_DNA"/>
</dbReference>
<keyword evidence="6" id="KW-1185">Reference proteome</keyword>
<dbReference type="InterPro" id="IPR001375">
    <property type="entry name" value="Peptidase_S9_cat"/>
</dbReference>
<dbReference type="InterPro" id="IPR029058">
    <property type="entry name" value="AB_hydrolase_fold"/>
</dbReference>
<sequence>MQKRLNYLLLPAFIMLIHWAEAQSGKKPIVTSDLMKIVTSSQLEVSPDTRKAVMVVTKRDQKGDDYFYSHNLYMLDLEKGGEPIQLTFGKKSDSQPTWAPDGEKIAFVRSDDGKSQIWILPLTGGEAYPLTSAKHGASGPRWAPDGKSILFSSSIPDWDTEGTPTWAYERPGRAFKDEPNWKALKDEEKKDIKSTPDGDLGELRAWLAKNAVDKNPRVFVNQDFQAEQGLNPEMKYRHLFIQSLDAGKASQLTKGFQDFAGGDWSPDGKTIVCSSVAYKVEPDKQSHSDLWKIDVTSGSATSFLHMEGFSLGNPQFSPDGKSILFYMRDDVNRHATQNDLGLVNTEGSGAKMITAEFDRDAGGPVFSPDNKKIYFTASSEGDIPLYSYDLKKGEIVTLLEGDKGINDFALAGKKIIMTITDFNNPLEVYSMDVKSGALTALTHFNSDWLKDKIVTPVSEYWVTRPDGVKVQYWVMQPVGFKQGTKYPTILEIHGGPSAMWGPSGLSMWHEFQLLSSWGYGVVFSNPRGSGGYGDAFKKGNYRDWGHGPANDILAALDDATSKNSWVDTDQLFVTGGSYAGYMVAWLVTQDQRFKAANAQRGVYDLTTFMGEGNAWRLVPTHFGYPWEEGVQEILDANSPITFIDQITTPLLIMHSDQDLRTGTIQSEMMYKSLKALDRPVEYVRYPGEGHELSRSGNPLRMMDRLGRFIEFFERYVKHPEAPAATVGED</sequence>
<dbReference type="RefSeq" id="WP_317488912.1">
    <property type="nucleotide sequence ID" value="NZ_CP136051.1"/>
</dbReference>
<dbReference type="Pfam" id="PF00326">
    <property type="entry name" value="Peptidase_S9"/>
    <property type="match status" value="1"/>
</dbReference>
<evidence type="ECO:0000256" key="3">
    <source>
        <dbReference type="SAM" id="SignalP"/>
    </source>
</evidence>
<dbReference type="Pfam" id="PF07676">
    <property type="entry name" value="PD40"/>
    <property type="match status" value="4"/>
</dbReference>
<keyword evidence="2" id="KW-0645">Protease</keyword>
<dbReference type="PANTHER" id="PTHR42776:SF27">
    <property type="entry name" value="DIPEPTIDYL PEPTIDASE FAMILY MEMBER 6"/>
    <property type="match status" value="1"/>
</dbReference>
<dbReference type="Gene3D" id="2.120.10.30">
    <property type="entry name" value="TolB, C-terminal domain"/>
    <property type="match status" value="2"/>
</dbReference>
<dbReference type="InterPro" id="IPR011659">
    <property type="entry name" value="WD40"/>
</dbReference>
<reference evidence="5 6" key="1">
    <citation type="journal article" date="2023" name="Microbiol. Resour. Announc.">
        <title>Complete Genome Sequence of Imperialibacter roseus strain P4T.</title>
        <authorList>
            <person name="Tizabi D.R."/>
            <person name="Bachvaroff T."/>
            <person name="Hill R.T."/>
        </authorList>
    </citation>
    <scope>NUCLEOTIDE SEQUENCE [LARGE SCALE GENOMIC DNA]</scope>
    <source>
        <strain evidence="5 6">P4T</strain>
    </source>
</reference>
<dbReference type="Gene3D" id="3.40.50.1820">
    <property type="entry name" value="alpha/beta hydrolase"/>
    <property type="match status" value="1"/>
</dbReference>
<feature type="domain" description="Peptidase S9 prolyl oligopeptidase catalytic" evidence="4">
    <location>
        <begin position="509"/>
        <end position="717"/>
    </location>
</feature>
<dbReference type="SUPFAM" id="SSF82171">
    <property type="entry name" value="DPP6 N-terminal domain-like"/>
    <property type="match status" value="1"/>
</dbReference>
<evidence type="ECO:0000256" key="2">
    <source>
        <dbReference type="ARBA" id="ARBA00022825"/>
    </source>
</evidence>
<feature type="chain" id="PRO_5046055933" evidence="3">
    <location>
        <begin position="23"/>
        <end position="729"/>
    </location>
</feature>
<organism evidence="5 6">
    <name type="scientific">Imperialibacter roseus</name>
    <dbReference type="NCBI Taxonomy" id="1324217"/>
    <lineage>
        <taxon>Bacteria</taxon>
        <taxon>Pseudomonadati</taxon>
        <taxon>Bacteroidota</taxon>
        <taxon>Cytophagia</taxon>
        <taxon>Cytophagales</taxon>
        <taxon>Flammeovirgaceae</taxon>
        <taxon>Imperialibacter</taxon>
    </lineage>
</organism>
<feature type="signal peptide" evidence="3">
    <location>
        <begin position="1"/>
        <end position="22"/>
    </location>
</feature>
<protein>
    <submittedName>
        <fullName evidence="5">S9 family peptidase</fullName>
        <ecNumber evidence="5">3.4.-.-</ecNumber>
    </submittedName>
</protein>
<evidence type="ECO:0000313" key="5">
    <source>
        <dbReference type="EMBL" id="WOK06179.1"/>
    </source>
</evidence>
<dbReference type="Proteomes" id="UP001302349">
    <property type="component" value="Chromosome"/>
</dbReference>
<evidence type="ECO:0000259" key="4">
    <source>
        <dbReference type="Pfam" id="PF00326"/>
    </source>
</evidence>
<gene>
    <name evidence="5" type="ORF">RT717_24180</name>
</gene>
<dbReference type="InterPro" id="IPR011042">
    <property type="entry name" value="6-blade_b-propeller_TolB-like"/>
</dbReference>
<dbReference type="EC" id="3.4.-.-" evidence="5"/>
<keyword evidence="1 5" id="KW-0378">Hydrolase</keyword>
<dbReference type="PANTHER" id="PTHR42776">
    <property type="entry name" value="SERINE PEPTIDASE S9 FAMILY MEMBER"/>
    <property type="match status" value="1"/>
</dbReference>
<keyword evidence="2" id="KW-0720">Serine protease</keyword>
<name>A0ABZ0IPS0_9BACT</name>
<evidence type="ECO:0000256" key="1">
    <source>
        <dbReference type="ARBA" id="ARBA00022801"/>
    </source>
</evidence>
<keyword evidence="3" id="KW-0732">Signal</keyword>